<reference evidence="6" key="1">
    <citation type="journal article" date="2020" name="mSystems">
        <title>Genome- and Community-Level Interaction Insights into Carbon Utilization and Element Cycling Functions of Hydrothermarchaeota in Hydrothermal Sediment.</title>
        <authorList>
            <person name="Zhou Z."/>
            <person name="Liu Y."/>
            <person name="Xu W."/>
            <person name="Pan J."/>
            <person name="Luo Z.H."/>
            <person name="Li M."/>
        </authorList>
    </citation>
    <scope>NUCLEOTIDE SEQUENCE [LARGE SCALE GENOMIC DNA]</scope>
    <source>
        <strain evidence="6">SpSt-1074</strain>
    </source>
</reference>
<dbReference type="InterPro" id="IPR001926">
    <property type="entry name" value="TrpB-like_PALP"/>
</dbReference>
<dbReference type="EMBL" id="DRXH01000040">
    <property type="protein sequence ID" value="HHM43869.1"/>
    <property type="molecule type" value="Genomic_DNA"/>
</dbReference>
<evidence type="ECO:0000256" key="1">
    <source>
        <dbReference type="ARBA" id="ARBA00001933"/>
    </source>
</evidence>
<comment type="similarity">
    <text evidence="2">Belongs to the serine/threonine dehydratase family.</text>
</comment>
<evidence type="ECO:0000256" key="3">
    <source>
        <dbReference type="ARBA" id="ARBA00022898"/>
    </source>
</evidence>
<dbReference type="Pfam" id="PF00291">
    <property type="entry name" value="PALP"/>
    <property type="match status" value="1"/>
</dbReference>
<dbReference type="Gene3D" id="3.40.50.1100">
    <property type="match status" value="2"/>
</dbReference>
<evidence type="ECO:0000256" key="2">
    <source>
        <dbReference type="ARBA" id="ARBA00010869"/>
    </source>
</evidence>
<name>A0A7J3VS40_CALS0</name>
<accession>A0A7J3VS40</accession>
<dbReference type="AlphaFoldDB" id="A0A7J3VS40"/>
<dbReference type="GO" id="GO:0004794">
    <property type="term" value="F:threonine deaminase activity"/>
    <property type="evidence" value="ECO:0007669"/>
    <property type="project" value="TreeGrafter"/>
</dbReference>
<dbReference type="GO" id="GO:0006565">
    <property type="term" value="P:L-serine catabolic process"/>
    <property type="evidence" value="ECO:0007669"/>
    <property type="project" value="TreeGrafter"/>
</dbReference>
<organism evidence="6">
    <name type="scientific">Caldiarchaeum subterraneum</name>
    <dbReference type="NCBI Taxonomy" id="311458"/>
    <lineage>
        <taxon>Archaea</taxon>
        <taxon>Nitrososphaerota</taxon>
        <taxon>Candidatus Caldarchaeales</taxon>
        <taxon>Candidatus Caldarchaeaceae</taxon>
        <taxon>Candidatus Caldarchaeum</taxon>
    </lineage>
</organism>
<keyword evidence="4" id="KW-0456">Lyase</keyword>
<keyword evidence="3" id="KW-0663">Pyridoxal phosphate</keyword>
<dbReference type="GO" id="GO:0003941">
    <property type="term" value="F:L-serine ammonia-lyase activity"/>
    <property type="evidence" value="ECO:0007669"/>
    <property type="project" value="TreeGrafter"/>
</dbReference>
<gene>
    <name evidence="6" type="ORF">ENM31_01040</name>
</gene>
<protein>
    <submittedName>
        <fullName evidence="6">Pyridoxal-phosphate dependent enzyme</fullName>
    </submittedName>
</protein>
<comment type="cofactor">
    <cofactor evidence="1">
        <name>pyridoxal 5'-phosphate</name>
        <dbReference type="ChEBI" id="CHEBI:597326"/>
    </cofactor>
</comment>
<proteinExistence type="inferred from homology"/>
<evidence type="ECO:0000259" key="5">
    <source>
        <dbReference type="Pfam" id="PF00291"/>
    </source>
</evidence>
<sequence>MITLDEVYRAKKIIRRHLQPTPLVYSRRLSRELEADVYLKLENLNPTHSFKVRGGIYYMSVMHERLRGVATASMGNHAQSVAYAGGVFDLATVVVMPSWVSEVKRRAVEELGARVIIHGSYYDEAAEYAQKYAEENGLTYLDAVNEEKLYRGVATMHLEVVEALPDVDVVVNPVGGGSGAVGAVAVYKTVNPSVRVYGVQAEGAQAFYQSFKLGKPLATDGVNTRAEGLAVAKTYEKPFSLLKDRLDDVVLVSDEDMEKAVVKLLQYDRQVAELAGAASTAAAYKLADRFRGRKVVLNVTGGNIDPRHLAQLVSRHY</sequence>
<dbReference type="PANTHER" id="PTHR48078">
    <property type="entry name" value="THREONINE DEHYDRATASE, MITOCHONDRIAL-RELATED"/>
    <property type="match status" value="1"/>
</dbReference>
<dbReference type="SUPFAM" id="SSF53686">
    <property type="entry name" value="Tryptophan synthase beta subunit-like PLP-dependent enzymes"/>
    <property type="match status" value="1"/>
</dbReference>
<evidence type="ECO:0000313" key="6">
    <source>
        <dbReference type="EMBL" id="HHM43869.1"/>
    </source>
</evidence>
<dbReference type="PANTHER" id="PTHR48078:SF6">
    <property type="entry name" value="L-THREONINE DEHYDRATASE CATABOLIC TDCB"/>
    <property type="match status" value="1"/>
</dbReference>
<dbReference type="GO" id="GO:0006567">
    <property type="term" value="P:L-threonine catabolic process"/>
    <property type="evidence" value="ECO:0007669"/>
    <property type="project" value="TreeGrafter"/>
</dbReference>
<evidence type="ECO:0000256" key="4">
    <source>
        <dbReference type="ARBA" id="ARBA00023239"/>
    </source>
</evidence>
<feature type="domain" description="Tryptophan synthase beta chain-like PALP" evidence="5">
    <location>
        <begin position="15"/>
        <end position="301"/>
    </location>
</feature>
<comment type="caution">
    <text evidence="6">The sequence shown here is derived from an EMBL/GenBank/DDBJ whole genome shotgun (WGS) entry which is preliminary data.</text>
</comment>
<dbReference type="FunFam" id="3.40.50.1100:FF:000005">
    <property type="entry name" value="Threonine dehydratase catabolic"/>
    <property type="match status" value="1"/>
</dbReference>
<dbReference type="InterPro" id="IPR050147">
    <property type="entry name" value="Ser/Thr_Dehydratase"/>
</dbReference>
<dbReference type="InterPro" id="IPR036052">
    <property type="entry name" value="TrpB-like_PALP_sf"/>
</dbReference>
<dbReference type="GO" id="GO:0009097">
    <property type="term" value="P:isoleucine biosynthetic process"/>
    <property type="evidence" value="ECO:0007669"/>
    <property type="project" value="TreeGrafter"/>
</dbReference>